<keyword evidence="1 3" id="KW-0378">Hydrolase</keyword>
<dbReference type="PANTHER" id="PTHR48081">
    <property type="entry name" value="AB HYDROLASE SUPERFAMILY PROTEIN C4A8.06C"/>
    <property type="match status" value="1"/>
</dbReference>
<dbReference type="Gene3D" id="3.40.50.1820">
    <property type="entry name" value="alpha/beta hydrolase"/>
    <property type="match status" value="1"/>
</dbReference>
<dbReference type="InterPro" id="IPR013094">
    <property type="entry name" value="AB_hydrolase_3"/>
</dbReference>
<keyword evidence="4" id="KW-1185">Reference proteome</keyword>
<comment type="caution">
    <text evidence="3">The sequence shown here is derived from an EMBL/GenBank/DDBJ whole genome shotgun (WGS) entry which is preliminary data.</text>
</comment>
<organism evidence="3 4">
    <name type="scientific">Pseudohalioglobus sediminis</name>
    <dbReference type="NCBI Taxonomy" id="2606449"/>
    <lineage>
        <taxon>Bacteria</taxon>
        <taxon>Pseudomonadati</taxon>
        <taxon>Pseudomonadota</taxon>
        <taxon>Gammaproteobacteria</taxon>
        <taxon>Cellvibrionales</taxon>
        <taxon>Halieaceae</taxon>
        <taxon>Pseudohalioglobus</taxon>
    </lineage>
</organism>
<dbReference type="Pfam" id="PF07859">
    <property type="entry name" value="Abhydrolase_3"/>
    <property type="match status" value="1"/>
</dbReference>
<dbReference type="SUPFAM" id="SSF53474">
    <property type="entry name" value="alpha/beta-Hydrolases"/>
    <property type="match status" value="1"/>
</dbReference>
<dbReference type="AlphaFoldDB" id="A0A5B0X035"/>
<feature type="domain" description="Alpha/beta hydrolase fold-3" evidence="2">
    <location>
        <begin position="73"/>
        <end position="280"/>
    </location>
</feature>
<evidence type="ECO:0000256" key="1">
    <source>
        <dbReference type="ARBA" id="ARBA00022801"/>
    </source>
</evidence>
<dbReference type="Proteomes" id="UP000323708">
    <property type="component" value="Unassembled WGS sequence"/>
</dbReference>
<dbReference type="InterPro" id="IPR050300">
    <property type="entry name" value="GDXG_lipolytic_enzyme"/>
</dbReference>
<evidence type="ECO:0000313" key="3">
    <source>
        <dbReference type="EMBL" id="KAA1192646.1"/>
    </source>
</evidence>
<dbReference type="PANTHER" id="PTHR48081:SF8">
    <property type="entry name" value="ALPHA_BETA HYDROLASE FOLD-3 DOMAIN-CONTAINING PROTEIN-RELATED"/>
    <property type="match status" value="1"/>
</dbReference>
<name>A0A5B0X035_9GAMM</name>
<protein>
    <submittedName>
        <fullName evidence="3">Alpha/beta hydrolase</fullName>
    </submittedName>
</protein>
<evidence type="ECO:0000259" key="2">
    <source>
        <dbReference type="Pfam" id="PF07859"/>
    </source>
</evidence>
<dbReference type="EMBL" id="VTUX01000003">
    <property type="protein sequence ID" value="KAA1192646.1"/>
    <property type="molecule type" value="Genomic_DNA"/>
</dbReference>
<sequence>MKLNKVHPDYQSSARWIPALPYHWPPVRMLVNALVKLIPPFKGDATTTVRWAAHGPSRSKIYQPASPASDAALLWIHGGGYLCFSANTDDATCRRIVDALGITVVSVDYRLAPQSAFPAALDDCVASWEWLQQHSVELGVDPQRVVVAGESAGGGLAATLAQRLLDEGGPQPVAQWLLAPMLDDRTATRADLTAEQHFVWNNRNNWGGWQRYLGQDPGLPEAPTHAVAARRESLAGLPETLLAIGDLDLFYEECVTYAERLQSDGVACELFVTEGGVHGMETLLPASSPGRLHWDSVFAFLGRKLDLNQGRSTPN</sequence>
<dbReference type="RefSeq" id="WP_149610929.1">
    <property type="nucleotide sequence ID" value="NZ_VTUX01000003.1"/>
</dbReference>
<dbReference type="GO" id="GO:0016787">
    <property type="term" value="F:hydrolase activity"/>
    <property type="evidence" value="ECO:0007669"/>
    <property type="project" value="UniProtKB-KW"/>
</dbReference>
<evidence type="ECO:0000313" key="4">
    <source>
        <dbReference type="Proteomes" id="UP000323708"/>
    </source>
</evidence>
<accession>A0A5B0X035</accession>
<reference evidence="3 4" key="1">
    <citation type="submission" date="2019-09" db="EMBL/GenBank/DDBJ databases">
        <authorList>
            <person name="Chen X.-Y."/>
        </authorList>
    </citation>
    <scope>NUCLEOTIDE SEQUENCE [LARGE SCALE GENOMIC DNA]</scope>
    <source>
        <strain evidence="3 4">NY5</strain>
    </source>
</reference>
<dbReference type="InterPro" id="IPR029058">
    <property type="entry name" value="AB_hydrolase_fold"/>
</dbReference>
<gene>
    <name evidence="3" type="ORF">F0M18_08265</name>
</gene>
<proteinExistence type="predicted"/>